<dbReference type="AlphaFoldDB" id="A0A2Z2NSW6"/>
<evidence type="ECO:0000313" key="2">
    <source>
        <dbReference type="EMBL" id="ASJ74656.1"/>
    </source>
</evidence>
<keyword evidence="3" id="KW-1185">Reference proteome</keyword>
<dbReference type="Proteomes" id="UP000250079">
    <property type="component" value="Chromosome"/>
</dbReference>
<evidence type="ECO:0000256" key="1">
    <source>
        <dbReference type="SAM" id="Phobius"/>
    </source>
</evidence>
<organism evidence="2 3">
    <name type="scientific">Granulosicoccus antarcticus IMCC3135</name>
    <dbReference type="NCBI Taxonomy" id="1192854"/>
    <lineage>
        <taxon>Bacteria</taxon>
        <taxon>Pseudomonadati</taxon>
        <taxon>Pseudomonadota</taxon>
        <taxon>Gammaproteobacteria</taxon>
        <taxon>Chromatiales</taxon>
        <taxon>Granulosicoccaceae</taxon>
        <taxon>Granulosicoccus</taxon>
    </lineage>
</organism>
<feature type="transmembrane region" description="Helical" evidence="1">
    <location>
        <begin position="20"/>
        <end position="42"/>
    </location>
</feature>
<evidence type="ECO:0000313" key="3">
    <source>
        <dbReference type="Proteomes" id="UP000250079"/>
    </source>
</evidence>
<keyword evidence="1" id="KW-1133">Transmembrane helix</keyword>
<gene>
    <name evidence="2" type="ORF">IMCC3135_22930</name>
</gene>
<sequence>MAELHQPFNRQNGSTSVEYAVLTFVVVTVLFLPLPGLGSSLVETLMSALRQFQANTTYLYSLP</sequence>
<dbReference type="EMBL" id="CP018632">
    <property type="protein sequence ID" value="ASJ74656.1"/>
    <property type="molecule type" value="Genomic_DNA"/>
</dbReference>
<protein>
    <submittedName>
        <fullName evidence="2">Uncharacterized protein</fullName>
    </submittedName>
</protein>
<proteinExistence type="predicted"/>
<dbReference type="RefSeq" id="WP_157736209.1">
    <property type="nucleotide sequence ID" value="NZ_CP018632.1"/>
</dbReference>
<name>A0A2Z2NSW6_9GAMM</name>
<reference evidence="2 3" key="1">
    <citation type="submission" date="2016-12" db="EMBL/GenBank/DDBJ databases">
        <authorList>
            <person name="Song W.-J."/>
            <person name="Kurnit D.M."/>
        </authorList>
    </citation>
    <scope>NUCLEOTIDE SEQUENCE [LARGE SCALE GENOMIC DNA]</scope>
    <source>
        <strain evidence="2 3">IMCC3135</strain>
    </source>
</reference>
<keyword evidence="1" id="KW-0472">Membrane</keyword>
<dbReference type="KEGG" id="gai:IMCC3135_22930"/>
<keyword evidence="1" id="KW-0812">Transmembrane</keyword>
<accession>A0A2Z2NSW6</accession>